<organism evidence="1 2">
    <name type="scientific">Fimbriiglobus ruber</name>
    <dbReference type="NCBI Taxonomy" id="1908690"/>
    <lineage>
        <taxon>Bacteria</taxon>
        <taxon>Pseudomonadati</taxon>
        <taxon>Planctomycetota</taxon>
        <taxon>Planctomycetia</taxon>
        <taxon>Gemmatales</taxon>
        <taxon>Gemmataceae</taxon>
        <taxon>Fimbriiglobus</taxon>
    </lineage>
</organism>
<gene>
    <name evidence="1" type="ORF">FRUB_07809</name>
</gene>
<dbReference type="EMBL" id="NIDE01000014">
    <property type="protein sequence ID" value="OWK38689.1"/>
    <property type="molecule type" value="Genomic_DNA"/>
</dbReference>
<proteinExistence type="predicted"/>
<accession>A0A225DN92</accession>
<sequence>MPDGIGFVLQKLMPEQPPPETDVGLPNCGFLTATAIHVCAVAPNVIPNSGINFAARSVSSESLFGQEACSHPR</sequence>
<dbReference type="AlphaFoldDB" id="A0A225DN92"/>
<evidence type="ECO:0000313" key="1">
    <source>
        <dbReference type="EMBL" id="OWK38689.1"/>
    </source>
</evidence>
<keyword evidence="2" id="KW-1185">Reference proteome</keyword>
<protein>
    <submittedName>
        <fullName evidence="1">Uncharacterized protein</fullName>
    </submittedName>
</protein>
<dbReference type="Proteomes" id="UP000214646">
    <property type="component" value="Unassembled WGS sequence"/>
</dbReference>
<reference evidence="2" key="1">
    <citation type="submission" date="2017-06" db="EMBL/GenBank/DDBJ databases">
        <title>Genome analysis of Fimbriiglobus ruber SP5, the first member of the order Planctomycetales with confirmed chitinolytic capability.</title>
        <authorList>
            <person name="Ravin N.V."/>
            <person name="Rakitin A.L."/>
            <person name="Ivanova A.A."/>
            <person name="Beletsky A.V."/>
            <person name="Kulichevskaya I.S."/>
            <person name="Mardanov A.V."/>
            <person name="Dedysh S.N."/>
        </authorList>
    </citation>
    <scope>NUCLEOTIDE SEQUENCE [LARGE SCALE GENOMIC DNA]</scope>
    <source>
        <strain evidence="2">SP5</strain>
    </source>
</reference>
<evidence type="ECO:0000313" key="2">
    <source>
        <dbReference type="Proteomes" id="UP000214646"/>
    </source>
</evidence>
<comment type="caution">
    <text evidence="1">The sequence shown here is derived from an EMBL/GenBank/DDBJ whole genome shotgun (WGS) entry which is preliminary data.</text>
</comment>
<name>A0A225DN92_9BACT</name>